<organism evidence="3 4">
    <name type="scientific">Natrinema salsiterrestre</name>
    <dbReference type="NCBI Taxonomy" id="2950540"/>
    <lineage>
        <taxon>Archaea</taxon>
        <taxon>Methanobacteriati</taxon>
        <taxon>Methanobacteriota</taxon>
        <taxon>Stenosarchaea group</taxon>
        <taxon>Halobacteria</taxon>
        <taxon>Halobacteriales</taxon>
        <taxon>Natrialbaceae</taxon>
        <taxon>Natrinema</taxon>
    </lineage>
</organism>
<feature type="transmembrane region" description="Helical" evidence="1">
    <location>
        <begin position="12"/>
        <end position="32"/>
    </location>
</feature>
<dbReference type="InterPro" id="IPR058581">
    <property type="entry name" value="TM_HPP"/>
</dbReference>
<keyword evidence="1" id="KW-0812">Transmembrane</keyword>
<feature type="domain" description="HPP transmembrane region" evidence="2">
    <location>
        <begin position="10"/>
        <end position="150"/>
    </location>
</feature>
<dbReference type="EMBL" id="JAMQOT010000006">
    <property type="protein sequence ID" value="MDF9747329.1"/>
    <property type="molecule type" value="Genomic_DNA"/>
</dbReference>
<evidence type="ECO:0000259" key="2">
    <source>
        <dbReference type="Pfam" id="PF04982"/>
    </source>
</evidence>
<dbReference type="Proteomes" id="UP001154061">
    <property type="component" value="Unassembled WGS sequence"/>
</dbReference>
<feature type="transmembrane region" description="Helical" evidence="1">
    <location>
        <begin position="52"/>
        <end position="71"/>
    </location>
</feature>
<sequence length="168" mass="16862">MREGAAFSTLYVGVLLAIPGLLAWVTGQALLFPSLGPSAFLLATVRDGEVTAPRRVIGGHLVGIVTGLVAYHTIAPGLEVSTAAPMLAIAQLRLVASGIVAVVLTSGGMLATETVHPPACATTLIVSLGLLPTVVDGAFIAVAVVALVAVHELVTAERSLGDGGPLGR</sequence>
<evidence type="ECO:0000313" key="4">
    <source>
        <dbReference type="Proteomes" id="UP001154061"/>
    </source>
</evidence>
<name>A0A9Q4Q1J5_9EURY</name>
<keyword evidence="1" id="KW-0472">Membrane</keyword>
<dbReference type="RefSeq" id="WP_277523240.1">
    <property type="nucleotide sequence ID" value="NZ_JAMQOT010000006.1"/>
</dbReference>
<proteinExistence type="predicted"/>
<dbReference type="Pfam" id="PF04982">
    <property type="entry name" value="TM_HPP"/>
    <property type="match status" value="1"/>
</dbReference>
<keyword evidence="1" id="KW-1133">Transmembrane helix</keyword>
<comment type="caution">
    <text evidence="3">The sequence shown here is derived from an EMBL/GenBank/DDBJ whole genome shotgun (WGS) entry which is preliminary data.</text>
</comment>
<gene>
    <name evidence="3" type="ORF">NDI89_17210</name>
</gene>
<evidence type="ECO:0000313" key="3">
    <source>
        <dbReference type="EMBL" id="MDF9747329.1"/>
    </source>
</evidence>
<dbReference type="AlphaFoldDB" id="A0A9Q4Q1J5"/>
<keyword evidence="4" id="KW-1185">Reference proteome</keyword>
<feature type="transmembrane region" description="Helical" evidence="1">
    <location>
        <begin position="124"/>
        <end position="150"/>
    </location>
</feature>
<accession>A0A9Q4Q1J5</accession>
<evidence type="ECO:0000256" key="1">
    <source>
        <dbReference type="SAM" id="Phobius"/>
    </source>
</evidence>
<feature type="transmembrane region" description="Helical" evidence="1">
    <location>
        <begin position="92"/>
        <end position="112"/>
    </location>
</feature>
<reference evidence="3" key="1">
    <citation type="submission" date="2022-06" db="EMBL/GenBank/DDBJ databases">
        <title>Natrinema sp. a new haloarchaeum isolate from saline soil.</title>
        <authorList>
            <person name="Strakova D."/>
            <person name="Galisteo C."/>
            <person name="Sanchez-Porro C."/>
            <person name="Ventosa A."/>
        </authorList>
    </citation>
    <scope>NUCLEOTIDE SEQUENCE</scope>
    <source>
        <strain evidence="3">S1CR25-10</strain>
    </source>
</reference>
<protein>
    <submittedName>
        <fullName evidence="3">HPP family protein</fullName>
    </submittedName>
</protein>